<feature type="domain" description="RIIa" evidence="3">
    <location>
        <begin position="27"/>
        <end position="64"/>
    </location>
</feature>
<feature type="compositionally biased region" description="Low complexity" evidence="2">
    <location>
        <begin position="530"/>
        <end position="548"/>
    </location>
</feature>
<dbReference type="EMBL" id="JADYXP020000011">
    <property type="protein sequence ID" value="KAL0114445.1"/>
    <property type="molecule type" value="Genomic_DNA"/>
</dbReference>
<feature type="compositionally biased region" description="Basic and acidic residues" evidence="2">
    <location>
        <begin position="1587"/>
        <end position="1610"/>
    </location>
</feature>
<evidence type="ECO:0000259" key="3">
    <source>
        <dbReference type="SMART" id="SM00394"/>
    </source>
</evidence>
<feature type="region of interest" description="Disordered" evidence="2">
    <location>
        <begin position="436"/>
        <end position="483"/>
    </location>
</feature>
<feature type="region of interest" description="Disordered" evidence="2">
    <location>
        <begin position="284"/>
        <end position="306"/>
    </location>
</feature>
<feature type="region of interest" description="Disordered" evidence="2">
    <location>
        <begin position="1458"/>
        <end position="1481"/>
    </location>
</feature>
<feature type="compositionally biased region" description="Basic residues" evidence="2">
    <location>
        <begin position="439"/>
        <end position="451"/>
    </location>
</feature>
<sequence>MLSPTPSIDRSNLRPGTGYLIAPRVPHGLATVVEGLAREVLRHRPEDIYIFAARHFEKLLKLREEYHAEEYSDREFDHEFSRDFNLWPTKETRKASDAGWSLEKEIEIFERHEQMPVDVEESQEDVSTDRENWKASKQTCSKTRATTKKVAKKSKENGVTSDARATRIISQMTALPGKNIQTKDIKQELRKNKLSGEKSKATDSIEKGIRGDRRSRTKVLKKDSKEETERATTTTSSSRTSARRPLKKVRRIETESETETEREVAKTELKNGYSRSCVRNDGANHEAITRTGSTERRSETRLSEHSFERKVSSRALSMDRIRAYVLRKFASTASLEVLRSPTYVEQVQEVIDRAAPIIKEKLKEIGLPREKRSRSVDLSWNGESFYRYVQKEKKHGDKGENRRGKSGNELERKIDITEQKEVDSFLRKCENVEKEEKKLRRRSAGSGKKSRRCENGDLDVADQIDDNSKSSNKLEYESDATRDTLEARLTATQSILEGISKSTELGSAGKSELPAESDQLESEISDYPNVVSLPVVRPPSSRTSRSSTKNGSDNITLPPISPEAPKSTKKKDELSLPVLSTASNNGNHSTKKPQDVSKDAEEASTMHDITSDIEDIAVLPENEDAIIDAAQDSGSDRQDLTLDAKIINEEEHIKNKNADGVFREDAMKRGSLEEFEELEELEEGRRSEEVFRDSLNVTPDVANVSDSLVRDRDEVQLQDGNMMQENTFDRLKDKLIEIEMAERNIEKALGCQQVGTCDVGEITSQAEKSVIDGKINEAREPTNEEEETISEIRKSTDARKIPINKDDEVRKNSHDKKKKSIDNIEETKDAIEIFDKTENSNKEEKLINKIEKVKNEKKELIDKTDFSHIKLETSTNKIKKSENEAEELKAKVSASKNGIKKVINQTETITSTAEKMIKTQDERLMNKTEKSINEKLSNGVEELAIKVHVDNVQSINSKSQSKKCQDTETVETNDDATTSKQETKNKIDESSKNASENTATNTEYSITNHPDESDKTKARKKREGDKLPLTTPLSLEVPYSYVLSEGSPCEIPDSVTTVIIPDRSCSSPVFLEDRDIQLESINQREKLLTHFDTTKEISKDEKQEKDRHGYGMEMFGEYVKLEAAADTDLMRGVKGMKTNQEIIIVHQDLDRIKEEGEEEEEKEYSEQKKTEVCQENTEVEIVKEEEINKAAILEDIVEHEEIEETDVKTTGSKDFKIHSSDVFGDESLSDIKNLTLDTASINEEKADVAVQFKSALENSSEESGSTQDTHTTTSSDVKESTVSNRSIESPSLDRPVVPELNLDSLQDNTVSSFKLTANGTEKEDNGSLRESDATISLIEPLTSDERMVNQLALVEHEKEIATIESMERELHLETSEAEQLYHEEHVEYEWLEKDPLSTEINLEDEANNINIKVSNDAVQIDSLLQEKEETEELGSEEEIARELIDSLDKDMHLCADKSDVKKDNDKSEKSGLNVDDKSNEHLLASTQSMLVEREKSDHKDSLHKINNVIKIETNSELSGNILDVSQDKKSAIINKVTEKNELEVTEKAHIENSQVAPLAQLEQDDLLEENKLETIDERKIAQNKSDINADHFNVDEKQEKQEKSDQVKVKTHEECENELKTHEESEQKKLDIQDEVEQEKLKIQDKSDEENVEIKKEITNVSSNVKESKRDSMNESITINEHEKTKSNNESIIDNQMETNVKNEKEEKIKNFSKIASVHGPITSAISEQSMENRSHLQYWATERKSSTVETVIEASDSNTSTDEQMKIIADTPEIITDESLTRKKDDFHSAVVKIQACVRGFLTRRHVRGNMKLEVDSSNDPLTQNTVTSNRLTVPQDTLSSSLREARRLRREEALRNTTLSLENAFATGRLQHTGEFHDSVPLLLFDMTSNKTNSVTSNDSLDTEIDVEETNPDVKKFSANESDSVHDSEHGTSFQKGNAFIDPPFPIMMHLLKDVSRNCHFSVNQNNSSHFNASVGGAKKPTVDIVMLGYPKDVENQYLNFITSVEDLGSNIDSLTPDDMMKSDKNTDTRPSTTSGEGSLREPLALSGVPQGVVIEEITSLDEFPSESTKPSTVPKTSLDTNSSMPSEECALDDAQNDLRMSSRATSATGDRKQEAEEQEFDRNSVSVEKSDLRSEDANERSNEISRDSCKHIEDEKDDKT</sequence>
<feature type="compositionally biased region" description="Basic and acidic residues" evidence="2">
    <location>
        <begin position="790"/>
        <end position="812"/>
    </location>
</feature>
<keyword evidence="1" id="KW-0175">Coiled coil</keyword>
<evidence type="ECO:0000313" key="5">
    <source>
        <dbReference type="Proteomes" id="UP001430953"/>
    </source>
</evidence>
<dbReference type="PROSITE" id="PS50096">
    <property type="entry name" value="IQ"/>
    <property type="match status" value="1"/>
</dbReference>
<gene>
    <name evidence="4" type="ORF">PUN28_011598</name>
</gene>
<feature type="region of interest" description="Disordered" evidence="2">
    <location>
        <begin position="498"/>
        <end position="609"/>
    </location>
</feature>
<evidence type="ECO:0000313" key="4">
    <source>
        <dbReference type="EMBL" id="KAL0114445.1"/>
    </source>
</evidence>
<dbReference type="CDD" id="cd12100">
    <property type="entry name" value="DD_CABYR_SP17"/>
    <property type="match status" value="1"/>
</dbReference>
<dbReference type="SMART" id="SM00394">
    <property type="entry name" value="RIIa"/>
    <property type="match status" value="1"/>
</dbReference>
<reference evidence="4 5" key="1">
    <citation type="submission" date="2023-03" db="EMBL/GenBank/DDBJ databases">
        <title>High recombination rates correlate with genetic variation in Cardiocondyla obscurior ants.</title>
        <authorList>
            <person name="Errbii M."/>
        </authorList>
    </citation>
    <scope>NUCLEOTIDE SEQUENCE [LARGE SCALE GENOMIC DNA]</scope>
    <source>
        <strain evidence="4">Alpha-2009</strain>
        <tissue evidence="4">Whole body</tissue>
    </source>
</reference>
<feature type="compositionally biased region" description="Polar residues" evidence="2">
    <location>
        <begin position="578"/>
        <end position="588"/>
    </location>
</feature>
<feature type="region of interest" description="Disordered" evidence="2">
    <location>
        <begin position="954"/>
        <end position="1029"/>
    </location>
</feature>
<dbReference type="InterPro" id="IPR003117">
    <property type="entry name" value="cAMP_dep_PK_reg_su_I/II_a/b"/>
</dbReference>
<feature type="region of interest" description="Disordered" evidence="2">
    <location>
        <begin position="191"/>
        <end position="267"/>
    </location>
</feature>
<dbReference type="Pfam" id="PF02197">
    <property type="entry name" value="RIIa"/>
    <property type="match status" value="1"/>
</dbReference>
<protein>
    <recommendedName>
        <fullName evidence="3">RIIa domain-containing protein</fullName>
    </recommendedName>
</protein>
<evidence type="ECO:0000256" key="2">
    <source>
        <dbReference type="SAM" id="MobiDB-lite"/>
    </source>
</evidence>
<accession>A0AAW2FH87</accession>
<feature type="compositionally biased region" description="Basic and acidic residues" evidence="2">
    <location>
        <begin position="2021"/>
        <end position="2030"/>
    </location>
</feature>
<dbReference type="Gene3D" id="1.20.890.10">
    <property type="entry name" value="cAMP-dependent protein kinase regulatory subunit, dimerization-anchoring domain"/>
    <property type="match status" value="1"/>
</dbReference>
<feature type="compositionally biased region" description="Basic and acidic residues" evidence="2">
    <location>
        <begin position="466"/>
        <end position="483"/>
    </location>
</feature>
<feature type="compositionally biased region" description="Low complexity" evidence="2">
    <location>
        <begin position="1263"/>
        <end position="1275"/>
    </location>
</feature>
<feature type="compositionally biased region" description="Basic and acidic residues" evidence="2">
    <location>
        <begin position="251"/>
        <end position="267"/>
    </location>
</feature>
<feature type="compositionally biased region" description="Polar residues" evidence="2">
    <location>
        <begin position="2101"/>
        <end position="2111"/>
    </location>
</feature>
<dbReference type="InterPro" id="IPR047579">
    <property type="entry name" value="DD_CABYR_SP17"/>
</dbReference>
<feature type="coiled-coil region" evidence="1">
    <location>
        <begin position="836"/>
        <end position="898"/>
    </location>
</feature>
<feature type="region of interest" description="Disordered" evidence="2">
    <location>
        <begin position="779"/>
        <end position="820"/>
    </location>
</feature>
<feature type="compositionally biased region" description="Acidic residues" evidence="2">
    <location>
        <begin position="456"/>
        <end position="465"/>
    </location>
</feature>
<feature type="region of interest" description="Disordered" evidence="2">
    <location>
        <begin position="391"/>
        <end position="412"/>
    </location>
</feature>
<dbReference type="SMART" id="SM00015">
    <property type="entry name" value="IQ"/>
    <property type="match status" value="1"/>
</dbReference>
<feature type="compositionally biased region" description="Basic residues" evidence="2">
    <location>
        <begin position="241"/>
        <end position="250"/>
    </location>
</feature>
<feature type="compositionally biased region" description="Low complexity" evidence="2">
    <location>
        <begin position="231"/>
        <end position="240"/>
    </location>
</feature>
<feature type="compositionally biased region" description="Basic and acidic residues" evidence="2">
    <location>
        <begin position="1009"/>
        <end position="1026"/>
    </location>
</feature>
<name>A0AAW2FH87_9HYME</name>
<feature type="compositionally biased region" description="Polar residues" evidence="2">
    <location>
        <begin position="1280"/>
        <end position="1289"/>
    </location>
</feature>
<dbReference type="InterPro" id="IPR000048">
    <property type="entry name" value="IQ_motif_EF-hand-BS"/>
</dbReference>
<organism evidence="4 5">
    <name type="scientific">Cardiocondyla obscurior</name>
    <dbReference type="NCBI Taxonomy" id="286306"/>
    <lineage>
        <taxon>Eukaryota</taxon>
        <taxon>Metazoa</taxon>
        <taxon>Ecdysozoa</taxon>
        <taxon>Arthropoda</taxon>
        <taxon>Hexapoda</taxon>
        <taxon>Insecta</taxon>
        <taxon>Pterygota</taxon>
        <taxon>Neoptera</taxon>
        <taxon>Endopterygota</taxon>
        <taxon>Hymenoptera</taxon>
        <taxon>Apocrita</taxon>
        <taxon>Aculeata</taxon>
        <taxon>Formicoidea</taxon>
        <taxon>Formicidae</taxon>
        <taxon>Myrmicinae</taxon>
        <taxon>Cardiocondyla</taxon>
    </lineage>
</organism>
<feature type="compositionally biased region" description="Basic and acidic residues" evidence="2">
    <location>
        <begin position="592"/>
        <end position="605"/>
    </location>
</feature>
<feature type="region of interest" description="Disordered" evidence="2">
    <location>
        <begin position="118"/>
        <end position="164"/>
    </location>
</feature>
<feature type="region of interest" description="Disordered" evidence="2">
    <location>
        <begin position="1256"/>
        <end position="1303"/>
    </location>
</feature>
<feature type="compositionally biased region" description="Polar residues" evidence="2">
    <location>
        <begin position="992"/>
        <end position="1008"/>
    </location>
</feature>
<dbReference type="SUPFAM" id="SSF47391">
    <property type="entry name" value="Dimerization-anchoring domain of cAMP-dependent PK regulatory subunit"/>
    <property type="match status" value="1"/>
</dbReference>
<feature type="compositionally biased region" description="Polar residues" evidence="2">
    <location>
        <begin position="2068"/>
        <end position="2088"/>
    </location>
</feature>
<feature type="region of interest" description="Disordered" evidence="2">
    <location>
        <begin position="1583"/>
        <end position="1610"/>
    </location>
</feature>
<keyword evidence="5" id="KW-1185">Reference proteome</keyword>
<feature type="compositionally biased region" description="Basic and acidic residues" evidence="2">
    <location>
        <begin position="191"/>
        <end position="230"/>
    </location>
</feature>
<dbReference type="Proteomes" id="UP001430953">
    <property type="component" value="Unassembled WGS sequence"/>
</dbReference>
<feature type="compositionally biased region" description="Basic and acidic residues" evidence="2">
    <location>
        <begin position="2131"/>
        <end position="2163"/>
    </location>
</feature>
<feature type="region of interest" description="Disordered" evidence="2">
    <location>
        <begin position="2012"/>
        <end position="2163"/>
    </location>
</feature>
<feature type="compositionally biased region" description="Basic and acidic residues" evidence="2">
    <location>
        <begin position="981"/>
        <end position="991"/>
    </location>
</feature>
<feature type="compositionally biased region" description="Basic and acidic residues" evidence="2">
    <location>
        <begin position="1458"/>
        <end position="1480"/>
    </location>
</feature>
<proteinExistence type="predicted"/>
<dbReference type="Pfam" id="PF00612">
    <property type="entry name" value="IQ"/>
    <property type="match status" value="1"/>
</dbReference>
<comment type="caution">
    <text evidence="4">The sequence shown here is derived from an EMBL/GenBank/DDBJ whole genome shotgun (WGS) entry which is preliminary data.</text>
</comment>
<evidence type="ECO:0000256" key="1">
    <source>
        <dbReference type="SAM" id="Coils"/>
    </source>
</evidence>
<feature type="coiled-coil region" evidence="1">
    <location>
        <begin position="1622"/>
        <end position="1649"/>
    </location>
</feature>